<name>A0A7W4YKC8_LEIAQ</name>
<sequence>MSDTTEIELHAMVDPVTGEIIDQKDLAERLLV</sequence>
<accession>A0A7W4YKC8</accession>
<comment type="caution">
    <text evidence="1">The sequence shown here is derived from an EMBL/GenBank/DDBJ whole genome shotgun (WGS) entry which is preliminary data.</text>
</comment>
<dbReference type="AlphaFoldDB" id="A0A7W4YKC8"/>
<evidence type="ECO:0000313" key="1">
    <source>
        <dbReference type="EMBL" id="MBB2969278.1"/>
    </source>
</evidence>
<keyword evidence="2" id="KW-1185">Reference proteome</keyword>
<gene>
    <name evidence="1" type="ORF">FHX33_004061</name>
</gene>
<protein>
    <submittedName>
        <fullName evidence="1">Uncharacterized protein</fullName>
    </submittedName>
</protein>
<reference evidence="1 2" key="1">
    <citation type="submission" date="2020-08" db="EMBL/GenBank/DDBJ databases">
        <title>Sequencing the genomes of 1000 actinobacteria strains.</title>
        <authorList>
            <person name="Klenk H.-P."/>
        </authorList>
    </citation>
    <scope>NUCLEOTIDE SEQUENCE [LARGE SCALE GENOMIC DNA]</scope>
    <source>
        <strain evidence="1 2">DSM 20146</strain>
    </source>
</reference>
<dbReference type="EMBL" id="JACHVP010000006">
    <property type="protein sequence ID" value="MBB2969278.1"/>
    <property type="molecule type" value="Genomic_DNA"/>
</dbReference>
<proteinExistence type="predicted"/>
<dbReference type="Proteomes" id="UP000538196">
    <property type="component" value="Unassembled WGS sequence"/>
</dbReference>
<evidence type="ECO:0000313" key="2">
    <source>
        <dbReference type="Proteomes" id="UP000538196"/>
    </source>
</evidence>
<organism evidence="1 2">
    <name type="scientific">Leifsonia aquatica</name>
    <name type="common">Corynebacterium aquaticum</name>
    <dbReference type="NCBI Taxonomy" id="144185"/>
    <lineage>
        <taxon>Bacteria</taxon>
        <taxon>Bacillati</taxon>
        <taxon>Actinomycetota</taxon>
        <taxon>Actinomycetes</taxon>
        <taxon>Micrococcales</taxon>
        <taxon>Microbacteriaceae</taxon>
        <taxon>Leifsonia</taxon>
    </lineage>
</organism>